<dbReference type="Pfam" id="PF00271">
    <property type="entry name" value="Helicase_C"/>
    <property type="match status" value="1"/>
</dbReference>
<dbReference type="CDD" id="cd00268">
    <property type="entry name" value="DEADc"/>
    <property type="match status" value="1"/>
</dbReference>
<dbReference type="GO" id="GO:0005524">
    <property type="term" value="F:ATP binding"/>
    <property type="evidence" value="ECO:0007669"/>
    <property type="project" value="UniProtKB-KW"/>
</dbReference>
<organism evidence="11 12">
    <name type="scientific">Periweissella cryptocerci</name>
    <dbReference type="NCBI Taxonomy" id="2506420"/>
    <lineage>
        <taxon>Bacteria</taxon>
        <taxon>Bacillati</taxon>
        <taxon>Bacillota</taxon>
        <taxon>Bacilli</taxon>
        <taxon>Lactobacillales</taxon>
        <taxon>Lactobacillaceae</taxon>
        <taxon>Periweissella</taxon>
    </lineage>
</organism>
<keyword evidence="1 7" id="KW-0547">Nucleotide-binding</keyword>
<dbReference type="Gene3D" id="3.30.70.330">
    <property type="match status" value="1"/>
</dbReference>
<dbReference type="GO" id="GO:0016787">
    <property type="term" value="F:hydrolase activity"/>
    <property type="evidence" value="ECO:0007669"/>
    <property type="project" value="UniProtKB-KW"/>
</dbReference>
<dbReference type="Proteomes" id="UP000292886">
    <property type="component" value="Chromosome"/>
</dbReference>
<dbReference type="InterPro" id="IPR044742">
    <property type="entry name" value="DEAD/DEAH_RhlB"/>
</dbReference>
<name>A0A4P6YWU0_9LACO</name>
<evidence type="ECO:0000256" key="6">
    <source>
        <dbReference type="PROSITE-ProRule" id="PRU00552"/>
    </source>
</evidence>
<dbReference type="PROSITE" id="PS00039">
    <property type="entry name" value="DEAD_ATP_HELICASE"/>
    <property type="match status" value="1"/>
</dbReference>
<dbReference type="AlphaFoldDB" id="A0A4P6YWU0"/>
<dbReference type="PROSITE" id="PS51195">
    <property type="entry name" value="Q_MOTIF"/>
    <property type="match status" value="1"/>
</dbReference>
<dbReference type="InterPro" id="IPR027417">
    <property type="entry name" value="P-loop_NTPase"/>
</dbReference>
<dbReference type="RefSeq" id="WP_133364409.1">
    <property type="nucleotide sequence ID" value="NZ_CP037940.1"/>
</dbReference>
<dbReference type="InterPro" id="IPR014014">
    <property type="entry name" value="RNA_helicase_DEAD_Q_motif"/>
</dbReference>
<evidence type="ECO:0000259" key="9">
    <source>
        <dbReference type="PROSITE" id="PS51194"/>
    </source>
</evidence>
<dbReference type="PANTHER" id="PTHR47959">
    <property type="entry name" value="ATP-DEPENDENT RNA HELICASE RHLE-RELATED"/>
    <property type="match status" value="1"/>
</dbReference>
<dbReference type="SUPFAM" id="SSF52540">
    <property type="entry name" value="P-loop containing nucleoside triphosphate hydrolases"/>
    <property type="match status" value="1"/>
</dbReference>
<keyword evidence="12" id="KW-1185">Reference proteome</keyword>
<dbReference type="Pfam" id="PF03880">
    <property type="entry name" value="DbpA"/>
    <property type="match status" value="1"/>
</dbReference>
<dbReference type="InterPro" id="IPR000629">
    <property type="entry name" value="RNA-helicase_DEAD-box_CS"/>
</dbReference>
<evidence type="ECO:0000256" key="1">
    <source>
        <dbReference type="ARBA" id="ARBA00022741"/>
    </source>
</evidence>
<reference evidence="12" key="1">
    <citation type="submission" date="2019-03" db="EMBL/GenBank/DDBJ databases">
        <title>Weissella sp. 26KH-42 Genome sequencing.</title>
        <authorList>
            <person name="Heo J."/>
            <person name="Kim S.-J."/>
            <person name="Kim J.-S."/>
            <person name="Hong S.-B."/>
            <person name="Kwon S.-W."/>
        </authorList>
    </citation>
    <scope>NUCLEOTIDE SEQUENCE [LARGE SCALE GENOMIC DNA]</scope>
    <source>
        <strain evidence="12">26KH-42</strain>
    </source>
</reference>
<dbReference type="PROSITE" id="PS51192">
    <property type="entry name" value="HELICASE_ATP_BIND_1"/>
    <property type="match status" value="1"/>
</dbReference>
<dbReference type="KEGG" id="wei:EQG49_13095"/>
<evidence type="ECO:0000259" key="10">
    <source>
        <dbReference type="PROSITE" id="PS51195"/>
    </source>
</evidence>
<proteinExistence type="inferred from homology"/>
<evidence type="ECO:0000313" key="12">
    <source>
        <dbReference type="Proteomes" id="UP000292886"/>
    </source>
</evidence>
<feature type="short sequence motif" description="Q motif" evidence="6">
    <location>
        <begin position="4"/>
        <end position="32"/>
    </location>
</feature>
<dbReference type="Gene3D" id="3.40.50.300">
    <property type="entry name" value="P-loop containing nucleotide triphosphate hydrolases"/>
    <property type="match status" value="2"/>
</dbReference>
<protein>
    <submittedName>
        <fullName evidence="11">DEAD/DEAH box helicase</fullName>
    </submittedName>
</protein>
<dbReference type="GO" id="GO:0005829">
    <property type="term" value="C:cytosol"/>
    <property type="evidence" value="ECO:0007669"/>
    <property type="project" value="TreeGrafter"/>
</dbReference>
<keyword evidence="4 7" id="KW-0067">ATP-binding</keyword>
<evidence type="ECO:0000256" key="4">
    <source>
        <dbReference type="ARBA" id="ARBA00022840"/>
    </source>
</evidence>
<dbReference type="GO" id="GO:0003724">
    <property type="term" value="F:RNA helicase activity"/>
    <property type="evidence" value="ECO:0007669"/>
    <property type="project" value="InterPro"/>
</dbReference>
<dbReference type="PROSITE" id="PS51194">
    <property type="entry name" value="HELICASE_CTER"/>
    <property type="match status" value="1"/>
</dbReference>
<comment type="similarity">
    <text evidence="5 7">Belongs to the DEAD box helicase family.</text>
</comment>
<dbReference type="InterPro" id="IPR012677">
    <property type="entry name" value="Nucleotide-bd_a/b_plait_sf"/>
</dbReference>
<evidence type="ECO:0000256" key="2">
    <source>
        <dbReference type="ARBA" id="ARBA00022801"/>
    </source>
</evidence>
<evidence type="ECO:0000313" key="11">
    <source>
        <dbReference type="EMBL" id="QBO37332.1"/>
    </source>
</evidence>
<dbReference type="InterPro" id="IPR050079">
    <property type="entry name" value="DEAD_box_RNA_helicase"/>
</dbReference>
<keyword evidence="2 7" id="KW-0378">Hydrolase</keyword>
<evidence type="ECO:0000259" key="8">
    <source>
        <dbReference type="PROSITE" id="PS51192"/>
    </source>
</evidence>
<feature type="domain" description="Helicase ATP-binding" evidence="8">
    <location>
        <begin position="35"/>
        <end position="205"/>
    </location>
</feature>
<dbReference type="GO" id="GO:0003676">
    <property type="term" value="F:nucleic acid binding"/>
    <property type="evidence" value="ECO:0007669"/>
    <property type="project" value="InterPro"/>
</dbReference>
<sequence>MSDNKFSEMGIGNDIVRALNVLGYKEPTEVQSEVIPHLLAGDDLLVKSQTGSGKTAAFGIPLAQKIDWDERAPQALILSPTRELASQIGEDMFNIGRFKRLKVETLFGHASFRGQATNLKQRTHVVVATPGRLLDHIDQKTIDLSKIKMVIIDEADEMLNMGFIDQIEDVLRELPKNFELSLFSATFPDEIVGLAENYLVNPTEIEVASPSDVKTRIIQQYYRVNKDERMAALKDIMIVENPDTSIIFANQRVTVDEIATMLADLGASVETLHGGMEQRDRTRVMQEFKQGYFRYLVATDVAARGLDIADIELIVNYDLPEEAEHYTHRIGRTARGDKKGKAISLVNQFDTPRFEPIDEQQDHQLIEMKLPRPMLVQDRLASFKAKQSRQLKIKKTKAIEFKSDIMKLHINAGKKTKMRAGDIVGAITNIDGVAGTDVGVISIIDVSTFVEILNGKGAKVLRALQNEPIKGRIRKVSKANETQYEKDIKKQN</sequence>
<dbReference type="CDD" id="cd18787">
    <property type="entry name" value="SF2_C_DEAD"/>
    <property type="match status" value="1"/>
</dbReference>
<feature type="domain" description="Helicase C-terminal" evidence="9">
    <location>
        <begin position="232"/>
        <end position="376"/>
    </location>
</feature>
<dbReference type="InterPro" id="IPR011545">
    <property type="entry name" value="DEAD/DEAH_box_helicase_dom"/>
</dbReference>
<feature type="domain" description="DEAD-box RNA helicase Q" evidence="10">
    <location>
        <begin position="4"/>
        <end position="32"/>
    </location>
</feature>
<dbReference type="InterPro" id="IPR005580">
    <property type="entry name" value="DbpA/CsdA_RNA-bd_dom"/>
</dbReference>
<dbReference type="InterPro" id="IPR014001">
    <property type="entry name" value="Helicase_ATP-bd"/>
</dbReference>
<dbReference type="OrthoDB" id="9805696at2"/>
<evidence type="ECO:0000256" key="5">
    <source>
        <dbReference type="ARBA" id="ARBA00038437"/>
    </source>
</evidence>
<dbReference type="PANTHER" id="PTHR47959:SF1">
    <property type="entry name" value="ATP-DEPENDENT RNA HELICASE DBPA"/>
    <property type="match status" value="1"/>
</dbReference>
<dbReference type="SMART" id="SM00487">
    <property type="entry name" value="DEXDc"/>
    <property type="match status" value="1"/>
</dbReference>
<keyword evidence="3 7" id="KW-0347">Helicase</keyword>
<evidence type="ECO:0000256" key="3">
    <source>
        <dbReference type="ARBA" id="ARBA00022806"/>
    </source>
</evidence>
<dbReference type="SMART" id="SM00490">
    <property type="entry name" value="HELICc"/>
    <property type="match status" value="1"/>
</dbReference>
<gene>
    <name evidence="11" type="ORF">EQG49_13095</name>
</gene>
<dbReference type="InterPro" id="IPR001650">
    <property type="entry name" value="Helicase_C-like"/>
</dbReference>
<accession>A0A4P6YWU0</accession>
<evidence type="ECO:0000256" key="7">
    <source>
        <dbReference type="RuleBase" id="RU000492"/>
    </source>
</evidence>
<dbReference type="Pfam" id="PF00270">
    <property type="entry name" value="DEAD"/>
    <property type="match status" value="1"/>
</dbReference>
<dbReference type="EMBL" id="CP037940">
    <property type="protein sequence ID" value="QBO37332.1"/>
    <property type="molecule type" value="Genomic_DNA"/>
</dbReference>